<dbReference type="EMBL" id="JAHOEF010000009">
    <property type="protein sequence ID" value="MBV3382091.1"/>
    <property type="molecule type" value="Genomic_DNA"/>
</dbReference>
<dbReference type="GO" id="GO:0016783">
    <property type="term" value="F:sulfurtransferase activity"/>
    <property type="evidence" value="ECO:0007669"/>
    <property type="project" value="InterPro"/>
</dbReference>
<keyword evidence="2" id="KW-0808">Transferase</keyword>
<comment type="caution">
    <text evidence="2">The sequence shown here is derived from an EMBL/GenBank/DDBJ whole genome shotgun (WGS) entry which is preliminary data.</text>
</comment>
<dbReference type="AlphaFoldDB" id="A0AAW4MWD2"/>
<dbReference type="CDD" id="cd01990">
    <property type="entry name" value="LarE-like"/>
    <property type="match status" value="1"/>
</dbReference>
<dbReference type="PANTHER" id="PTHR43169:SF2">
    <property type="entry name" value="NAD_GMP SYNTHASE DOMAIN-CONTAINING PROTEIN"/>
    <property type="match status" value="1"/>
</dbReference>
<feature type="domain" description="tRNA(Ile)-lysidine/2-thiocytidine synthase N-terminal" evidence="1">
    <location>
        <begin position="15"/>
        <end position="81"/>
    </location>
</feature>
<name>A0AAW4MWD2_9FIRM</name>
<evidence type="ECO:0000313" key="4">
    <source>
        <dbReference type="Proteomes" id="UP001196408"/>
    </source>
</evidence>
<dbReference type="InterPro" id="IPR005232">
    <property type="entry name" value="LarE"/>
</dbReference>
<keyword evidence="5" id="KW-1185">Reference proteome</keyword>
<dbReference type="RefSeq" id="WP_217747125.1">
    <property type="nucleotide sequence ID" value="NZ_JAHOEB010000009.1"/>
</dbReference>
<dbReference type="Proteomes" id="UP001197492">
    <property type="component" value="Unassembled WGS sequence"/>
</dbReference>
<gene>
    <name evidence="2" type="primary">larE</name>
    <name evidence="2" type="ORF">KSV97_02385</name>
    <name evidence="3" type="ORF">KSW06_02740</name>
</gene>
<dbReference type="EMBL" id="JAHOEL010000011">
    <property type="protein sequence ID" value="MBV3392183.1"/>
    <property type="molecule type" value="Genomic_DNA"/>
</dbReference>
<accession>A0AAW4MWD2</accession>
<evidence type="ECO:0000313" key="2">
    <source>
        <dbReference type="EMBL" id="MBV3382091.1"/>
    </source>
</evidence>
<dbReference type="InterPro" id="IPR011063">
    <property type="entry name" value="TilS/TtcA_N"/>
</dbReference>
<evidence type="ECO:0000259" key="1">
    <source>
        <dbReference type="Pfam" id="PF01171"/>
    </source>
</evidence>
<dbReference type="InterPro" id="IPR052188">
    <property type="entry name" value="Ni-pincer_cofactor_biosynth"/>
</dbReference>
<reference evidence="2 5" key="1">
    <citation type="submission" date="2021-06" db="EMBL/GenBank/DDBJ databases">
        <title>Collection of gut derived symbiotic bacterial strains cultured from healthy donors.</title>
        <authorList>
            <person name="Lin H."/>
            <person name="Littmann E."/>
            <person name="Pamer E.G."/>
        </authorList>
    </citation>
    <scope>NUCLEOTIDE SEQUENCE</scope>
    <source>
        <strain evidence="3 5">MSK.21.70</strain>
        <strain evidence="2">MSK.21.82</strain>
    </source>
</reference>
<organism evidence="2 4">
    <name type="scientific">Catenibacterium mitsuokai</name>
    <dbReference type="NCBI Taxonomy" id="100886"/>
    <lineage>
        <taxon>Bacteria</taxon>
        <taxon>Bacillati</taxon>
        <taxon>Bacillota</taxon>
        <taxon>Erysipelotrichia</taxon>
        <taxon>Erysipelotrichales</taxon>
        <taxon>Coprobacillaceae</taxon>
        <taxon>Catenibacterium</taxon>
    </lineage>
</organism>
<evidence type="ECO:0000313" key="3">
    <source>
        <dbReference type="EMBL" id="MBV3392183.1"/>
    </source>
</evidence>
<evidence type="ECO:0000313" key="5">
    <source>
        <dbReference type="Proteomes" id="UP001197492"/>
    </source>
</evidence>
<dbReference type="Pfam" id="PF01171">
    <property type="entry name" value="ATP_bind_3"/>
    <property type="match status" value="1"/>
</dbReference>
<proteinExistence type="predicted"/>
<protein>
    <submittedName>
        <fullName evidence="2">ATP-dependent sacrificial sulfur transferase LarE</fullName>
    </submittedName>
</protein>
<dbReference type="NCBIfam" id="TIGR00268">
    <property type="entry name" value="ATP-dependent sacrificial sulfur transferase LarE"/>
    <property type="match status" value="1"/>
</dbReference>
<dbReference type="PANTHER" id="PTHR43169">
    <property type="entry name" value="EXSB FAMILY PROTEIN"/>
    <property type="match status" value="1"/>
</dbReference>
<dbReference type="PIRSF" id="PIRSF006661">
    <property type="entry name" value="PP-lp_UCP006661"/>
    <property type="match status" value="1"/>
</dbReference>
<sequence length="266" mass="30487">MNLVAIIDQYLHEDVMIAFSGGVDSTLLLKMAVEASKRYYTHVYAVTIQTALHPVMEADEAKRIAEELGAIHKVIHVDELEGAGIENNPVDRCYLCKKYMFTKVKELAHSLGISTILEGTNTDDLKQYRPGIKAIQELGLHSPLLEANMTKKEIRELAGTYDLKAANKPSSPCLATRFPYHTLLNYEEMRKVEKIEDYLHTYGFYNVRARIHNDLVRLEIDQDAFMKCMDYRQEIVLFIKELGYDYVTLDLEGFRSGSQDIKLEEK</sequence>
<dbReference type="Proteomes" id="UP001196408">
    <property type="component" value="Unassembled WGS sequence"/>
</dbReference>